<dbReference type="InterPro" id="IPR029069">
    <property type="entry name" value="HotDog_dom_sf"/>
</dbReference>
<dbReference type="PANTHER" id="PTHR43437">
    <property type="entry name" value="HYDROXYACYL-THIOESTER DEHYDRATASE TYPE 2, MITOCHONDRIAL-RELATED"/>
    <property type="match status" value="1"/>
</dbReference>
<dbReference type="GO" id="GO:0019171">
    <property type="term" value="F:(3R)-hydroxyacyl-[acyl-carrier-protein] dehydratase activity"/>
    <property type="evidence" value="ECO:0007669"/>
    <property type="project" value="TreeGrafter"/>
</dbReference>
<dbReference type="AlphaFoldDB" id="A0AAV0WYK4"/>
<name>A0AAV0WYK4_9HEMI</name>
<protein>
    <recommendedName>
        <fullName evidence="1">MaoC-like domain-containing protein</fullName>
    </recommendedName>
</protein>
<dbReference type="PANTHER" id="PTHR43437:SF3">
    <property type="entry name" value="HYDROXYACYL-THIOESTER DEHYDRATASE TYPE 2, MITOCHONDRIAL"/>
    <property type="match status" value="1"/>
</dbReference>
<dbReference type="CDD" id="cd03449">
    <property type="entry name" value="R_hydratase"/>
    <property type="match status" value="1"/>
</dbReference>
<evidence type="ECO:0000259" key="1">
    <source>
        <dbReference type="Pfam" id="PF01575"/>
    </source>
</evidence>
<dbReference type="GO" id="GO:0005739">
    <property type="term" value="C:mitochondrion"/>
    <property type="evidence" value="ECO:0007669"/>
    <property type="project" value="TreeGrafter"/>
</dbReference>
<evidence type="ECO:0000313" key="2">
    <source>
        <dbReference type="EMBL" id="CAI6360729.1"/>
    </source>
</evidence>
<gene>
    <name evidence="2" type="ORF">MEUPH1_LOCUS15996</name>
</gene>
<accession>A0AAV0WYK4</accession>
<dbReference type="SUPFAM" id="SSF54637">
    <property type="entry name" value="Thioesterase/thiol ester dehydrase-isomerase"/>
    <property type="match status" value="1"/>
</dbReference>
<proteinExistence type="predicted"/>
<sequence>MLTRLSRRFQSTRALTVGDRVVITKRVDKSDINEFARLSGDTNPIHSGDRPLVHGIYLAGLVSGVIGTKLPGDGTVVVSKTLRFPNACYAGDLVKIEVEIQTIRKLVRCGFWCSVGDKVVMEGTADVINKRLTKNQTCNNTV</sequence>
<evidence type="ECO:0000313" key="3">
    <source>
        <dbReference type="Proteomes" id="UP001160148"/>
    </source>
</evidence>
<dbReference type="GO" id="GO:0006633">
    <property type="term" value="P:fatty acid biosynthetic process"/>
    <property type="evidence" value="ECO:0007669"/>
    <property type="project" value="TreeGrafter"/>
</dbReference>
<feature type="domain" description="MaoC-like" evidence="1">
    <location>
        <begin position="24"/>
        <end position="104"/>
    </location>
</feature>
<dbReference type="GO" id="GO:0018812">
    <property type="term" value="F:3-hydroxyacyl-CoA dehydratase activity"/>
    <property type="evidence" value="ECO:0007669"/>
    <property type="project" value="UniProtKB-ARBA"/>
</dbReference>
<dbReference type="EMBL" id="CARXXK010000003">
    <property type="protein sequence ID" value="CAI6360729.1"/>
    <property type="molecule type" value="Genomic_DNA"/>
</dbReference>
<keyword evidence="3" id="KW-1185">Reference proteome</keyword>
<dbReference type="InterPro" id="IPR002539">
    <property type="entry name" value="MaoC-like_dom"/>
</dbReference>
<dbReference type="Proteomes" id="UP001160148">
    <property type="component" value="Unassembled WGS sequence"/>
</dbReference>
<dbReference type="InterPro" id="IPR050965">
    <property type="entry name" value="UPF0336/Enoyl-CoA_hydratase"/>
</dbReference>
<reference evidence="2 3" key="1">
    <citation type="submission" date="2023-01" db="EMBL/GenBank/DDBJ databases">
        <authorList>
            <person name="Whitehead M."/>
        </authorList>
    </citation>
    <scope>NUCLEOTIDE SEQUENCE [LARGE SCALE GENOMIC DNA]</scope>
</reference>
<dbReference type="Pfam" id="PF01575">
    <property type="entry name" value="MaoC_dehydratas"/>
    <property type="match status" value="1"/>
</dbReference>
<organism evidence="2 3">
    <name type="scientific">Macrosiphum euphorbiae</name>
    <name type="common">potato aphid</name>
    <dbReference type="NCBI Taxonomy" id="13131"/>
    <lineage>
        <taxon>Eukaryota</taxon>
        <taxon>Metazoa</taxon>
        <taxon>Ecdysozoa</taxon>
        <taxon>Arthropoda</taxon>
        <taxon>Hexapoda</taxon>
        <taxon>Insecta</taxon>
        <taxon>Pterygota</taxon>
        <taxon>Neoptera</taxon>
        <taxon>Paraneoptera</taxon>
        <taxon>Hemiptera</taxon>
        <taxon>Sternorrhyncha</taxon>
        <taxon>Aphidomorpha</taxon>
        <taxon>Aphidoidea</taxon>
        <taxon>Aphididae</taxon>
        <taxon>Macrosiphini</taxon>
        <taxon>Macrosiphum</taxon>
    </lineage>
</organism>
<dbReference type="Gene3D" id="3.10.129.10">
    <property type="entry name" value="Hotdog Thioesterase"/>
    <property type="match status" value="1"/>
</dbReference>
<comment type="caution">
    <text evidence="2">The sequence shown here is derived from an EMBL/GenBank/DDBJ whole genome shotgun (WGS) entry which is preliminary data.</text>
</comment>